<dbReference type="Proteomes" id="UP001056648">
    <property type="component" value="Chromosome 2"/>
</dbReference>
<dbReference type="SUPFAM" id="SSF53335">
    <property type="entry name" value="S-adenosyl-L-methionine-dependent methyltransferases"/>
    <property type="match status" value="1"/>
</dbReference>
<protein>
    <submittedName>
        <fullName evidence="5">L-histidine N(Alpha)-methyltransferase</fullName>
        <ecNumber evidence="5">2.1.1.44</ecNumber>
    </submittedName>
</protein>
<dbReference type="EMBL" id="CP098736">
    <property type="protein sequence ID" value="USE81016.1"/>
    <property type="molecule type" value="Genomic_DNA"/>
</dbReference>
<feature type="domain" description="Histidine-specific methyltransferase SAM-dependent" evidence="4">
    <location>
        <begin position="80"/>
        <end position="378"/>
    </location>
</feature>
<dbReference type="NCBIfam" id="TIGR03438">
    <property type="entry name" value="egtD_ergothio"/>
    <property type="match status" value="1"/>
</dbReference>
<keyword evidence="2 5" id="KW-0808">Transferase</keyword>
<dbReference type="PIRSF" id="PIRSF018005">
    <property type="entry name" value="UCP018005"/>
    <property type="match status" value="1"/>
</dbReference>
<dbReference type="EC" id="2.1.1.44" evidence="5"/>
<sequence>MPADPIGMPSRHIRQDNGSAARATSSSSPSSASPSPSSSSSSSSSSPPAAVASSLARARSRFGDPLAFVQQYRHDDEAERAELIDGLLAPHASVQPKHFYDVLGSRLFEAITALPEYYPTRTEAEIFAAHASAIGARCGSGGVLIDLGAGNCQKAARLFGVLRPAQYVALDISVEFLRDTLAGLQQQHPQIPMLGLGADLCAPLALPAPIRQGRRLFFYPGSSIGNFAPDAALALLQRLRAAARQGDGVLIGVDLIKDEAQLVSAYDDALGVTAAFNRNVLRNVNRAIDANFALADWRHVASFDRPGSRIQMHLQAVRDVEVHWTGGGRAFHAGERIHTEDSHKYRVDGFAALLEEAGFADPVCWTDARQWFAVFHARVPA</sequence>
<evidence type="ECO:0000313" key="6">
    <source>
        <dbReference type="Proteomes" id="UP001056648"/>
    </source>
</evidence>
<dbReference type="GO" id="GO:0032259">
    <property type="term" value="P:methylation"/>
    <property type="evidence" value="ECO:0007669"/>
    <property type="project" value="UniProtKB-KW"/>
</dbReference>
<keyword evidence="1 5" id="KW-0489">Methyltransferase</keyword>
<dbReference type="InterPro" id="IPR029063">
    <property type="entry name" value="SAM-dependent_MTases_sf"/>
</dbReference>
<feature type="compositionally biased region" description="Low complexity" evidence="3">
    <location>
        <begin position="19"/>
        <end position="49"/>
    </location>
</feature>
<reference evidence="5" key="1">
    <citation type="submission" date="2022-06" db="EMBL/GenBank/DDBJ databases">
        <title>Complete genome sequence and characterization of Cupriavidus gilardii QJ1 isolated from contaminating cells.</title>
        <authorList>
            <person name="Qi J."/>
        </authorList>
    </citation>
    <scope>NUCLEOTIDE SEQUENCE</scope>
    <source>
        <strain evidence="5">QJ1</strain>
    </source>
</reference>
<proteinExistence type="predicted"/>
<evidence type="ECO:0000256" key="2">
    <source>
        <dbReference type="ARBA" id="ARBA00022679"/>
    </source>
</evidence>
<evidence type="ECO:0000259" key="4">
    <source>
        <dbReference type="Pfam" id="PF10017"/>
    </source>
</evidence>
<dbReference type="InterPro" id="IPR051128">
    <property type="entry name" value="EgtD_Methyltrsf_superfamily"/>
</dbReference>
<dbReference type="PANTHER" id="PTHR43397:SF1">
    <property type="entry name" value="ERGOTHIONEINE BIOSYNTHESIS PROTEIN 1"/>
    <property type="match status" value="1"/>
</dbReference>
<dbReference type="Gene3D" id="3.40.50.150">
    <property type="entry name" value="Vaccinia Virus protein VP39"/>
    <property type="match status" value="1"/>
</dbReference>
<dbReference type="InterPro" id="IPR019257">
    <property type="entry name" value="MeTrfase_dom"/>
</dbReference>
<evidence type="ECO:0000313" key="5">
    <source>
        <dbReference type="EMBL" id="USE81016.1"/>
    </source>
</evidence>
<organism evidence="5 6">
    <name type="scientific">Cupriavidus gilardii</name>
    <dbReference type="NCBI Taxonomy" id="82541"/>
    <lineage>
        <taxon>Bacteria</taxon>
        <taxon>Pseudomonadati</taxon>
        <taxon>Pseudomonadota</taxon>
        <taxon>Betaproteobacteria</taxon>
        <taxon>Burkholderiales</taxon>
        <taxon>Burkholderiaceae</taxon>
        <taxon>Cupriavidus</taxon>
    </lineage>
</organism>
<dbReference type="InterPro" id="IPR017804">
    <property type="entry name" value="MeTrfase_EgtD-like"/>
</dbReference>
<evidence type="ECO:0000256" key="1">
    <source>
        <dbReference type="ARBA" id="ARBA00022603"/>
    </source>
</evidence>
<name>A0ABY4VUQ4_9BURK</name>
<dbReference type="GO" id="GO:0052706">
    <property type="term" value="F:L-histidine N(alpha)-methyltransferase activity"/>
    <property type="evidence" value="ECO:0007669"/>
    <property type="project" value="UniProtKB-EC"/>
</dbReference>
<evidence type="ECO:0000256" key="3">
    <source>
        <dbReference type="SAM" id="MobiDB-lite"/>
    </source>
</evidence>
<feature type="region of interest" description="Disordered" evidence="3">
    <location>
        <begin position="1"/>
        <end position="49"/>
    </location>
</feature>
<dbReference type="PANTHER" id="PTHR43397">
    <property type="entry name" value="ERGOTHIONEINE BIOSYNTHESIS PROTEIN 1"/>
    <property type="match status" value="1"/>
</dbReference>
<gene>
    <name evidence="5" type="primary">egtD</name>
    <name evidence="5" type="ORF">NDR89_14895</name>
</gene>
<keyword evidence="6" id="KW-1185">Reference proteome</keyword>
<accession>A0ABY4VUQ4</accession>
<dbReference type="InterPro" id="IPR035094">
    <property type="entry name" value="EgtD"/>
</dbReference>
<dbReference type="Pfam" id="PF10017">
    <property type="entry name" value="Methyltransf_33"/>
    <property type="match status" value="1"/>
</dbReference>